<dbReference type="Gramene" id="TVU50402">
    <property type="protein sequence ID" value="TVU50402"/>
    <property type="gene ID" value="EJB05_01772"/>
</dbReference>
<sequence>MEGVFLSLPCPLSYSTSVQKALSLRIGVELYWRVLRLVVCVERERCPFIYSLGRSATLRRFPRSVTFNAGGTDLQKSVMNRHRGVGQGASLAGWPTWPGGSADLAWAPLGLVLLWLLPLAMYVPNPLAFFGLEA</sequence>
<name>A0A5J9WNS9_9POAL</name>
<accession>A0A5J9WNS9</accession>
<organism evidence="1 2">
    <name type="scientific">Eragrostis curvula</name>
    <name type="common">weeping love grass</name>
    <dbReference type="NCBI Taxonomy" id="38414"/>
    <lineage>
        <taxon>Eukaryota</taxon>
        <taxon>Viridiplantae</taxon>
        <taxon>Streptophyta</taxon>
        <taxon>Embryophyta</taxon>
        <taxon>Tracheophyta</taxon>
        <taxon>Spermatophyta</taxon>
        <taxon>Magnoliopsida</taxon>
        <taxon>Liliopsida</taxon>
        <taxon>Poales</taxon>
        <taxon>Poaceae</taxon>
        <taxon>PACMAD clade</taxon>
        <taxon>Chloridoideae</taxon>
        <taxon>Eragrostideae</taxon>
        <taxon>Eragrostidinae</taxon>
        <taxon>Eragrostis</taxon>
    </lineage>
</organism>
<dbReference type="EMBL" id="RWGY01000002">
    <property type="protein sequence ID" value="TVU50402.1"/>
    <property type="molecule type" value="Genomic_DNA"/>
</dbReference>
<feature type="non-terminal residue" evidence="1">
    <location>
        <position position="1"/>
    </location>
</feature>
<dbReference type="AlphaFoldDB" id="A0A5J9WNS9"/>
<comment type="caution">
    <text evidence="1">The sequence shown here is derived from an EMBL/GenBank/DDBJ whole genome shotgun (WGS) entry which is preliminary data.</text>
</comment>
<keyword evidence="2" id="KW-1185">Reference proteome</keyword>
<evidence type="ECO:0000313" key="2">
    <source>
        <dbReference type="Proteomes" id="UP000324897"/>
    </source>
</evidence>
<evidence type="ECO:0000313" key="1">
    <source>
        <dbReference type="EMBL" id="TVU50402.1"/>
    </source>
</evidence>
<reference evidence="1 2" key="1">
    <citation type="journal article" date="2019" name="Sci. Rep.">
        <title>A high-quality genome of Eragrostis curvula grass provides insights into Poaceae evolution and supports new strategies to enhance forage quality.</title>
        <authorList>
            <person name="Carballo J."/>
            <person name="Santos B.A.C.M."/>
            <person name="Zappacosta D."/>
            <person name="Garbus I."/>
            <person name="Selva J.P."/>
            <person name="Gallo C.A."/>
            <person name="Diaz A."/>
            <person name="Albertini E."/>
            <person name="Caccamo M."/>
            <person name="Echenique V."/>
        </authorList>
    </citation>
    <scope>NUCLEOTIDE SEQUENCE [LARGE SCALE GENOMIC DNA]</scope>
    <source>
        <strain evidence="2">cv. Victoria</strain>
        <tissue evidence="1">Leaf</tissue>
    </source>
</reference>
<protein>
    <submittedName>
        <fullName evidence="1">Uncharacterized protein</fullName>
    </submittedName>
</protein>
<proteinExistence type="predicted"/>
<dbReference type="Proteomes" id="UP000324897">
    <property type="component" value="Chromosome 6"/>
</dbReference>
<gene>
    <name evidence="1" type="ORF">EJB05_01772</name>
</gene>